<gene>
    <name evidence="4" type="ORF">BLA55_02060</name>
</gene>
<evidence type="ECO:0000313" key="5">
    <source>
        <dbReference type="Proteomes" id="UP000184322"/>
    </source>
</evidence>
<keyword evidence="2" id="KW-0597">Phosphoprotein</keyword>
<sequence length="75" mass="8709">MNIKNEVLTKLQKISKKTVHENDQLKELNLDSLDIAELIVDIEQKYNVRVSDDELNQLKLVSDVVDLFEKLVSKK</sequence>
<keyword evidence="5" id="KW-1185">Reference proteome</keyword>
<dbReference type="EMBL" id="CP017813">
    <property type="protein sequence ID" value="APJ38440.1"/>
    <property type="molecule type" value="Genomic_DNA"/>
</dbReference>
<dbReference type="SUPFAM" id="SSF47336">
    <property type="entry name" value="ACP-like"/>
    <property type="match status" value="1"/>
</dbReference>
<accession>A0A1L4FS54</accession>
<dbReference type="Gene3D" id="1.10.1200.10">
    <property type="entry name" value="ACP-like"/>
    <property type="match status" value="1"/>
</dbReference>
<dbReference type="PROSITE" id="PS00012">
    <property type="entry name" value="PHOSPHOPANTETHEINE"/>
    <property type="match status" value="1"/>
</dbReference>
<reference evidence="5" key="1">
    <citation type="submission" date="2016-10" db="EMBL/GenBank/DDBJ databases">
        <authorList>
            <person name="Beylefeld A."/>
            <person name="Abolnik C."/>
        </authorList>
    </citation>
    <scope>NUCLEOTIDE SEQUENCE [LARGE SCALE GENOMIC DNA]</scope>
    <source>
        <strain evidence="5">B359_6</strain>
    </source>
</reference>
<dbReference type="PROSITE" id="PS50075">
    <property type="entry name" value="CARRIER"/>
    <property type="match status" value="1"/>
</dbReference>
<dbReference type="InterPro" id="IPR009081">
    <property type="entry name" value="PP-bd_ACP"/>
</dbReference>
<dbReference type="OrthoDB" id="400572at2"/>
<keyword evidence="1" id="KW-0596">Phosphopantetheine</keyword>
<dbReference type="STRING" id="48003.BLA55_02060"/>
<name>A0A1L4FS54_9BACT</name>
<organism evidence="4 5">
    <name type="scientific">Mycoplasmopsis pullorum</name>
    <dbReference type="NCBI Taxonomy" id="48003"/>
    <lineage>
        <taxon>Bacteria</taxon>
        <taxon>Bacillati</taxon>
        <taxon>Mycoplasmatota</taxon>
        <taxon>Mycoplasmoidales</taxon>
        <taxon>Metamycoplasmataceae</taxon>
        <taxon>Mycoplasmopsis</taxon>
    </lineage>
</organism>
<dbReference type="RefSeq" id="WP_073372443.1">
    <property type="nucleotide sequence ID" value="NZ_CP017813.1"/>
</dbReference>
<feature type="domain" description="Carrier" evidence="3">
    <location>
        <begin position="1"/>
        <end position="72"/>
    </location>
</feature>
<dbReference type="Proteomes" id="UP000184322">
    <property type="component" value="Chromosome"/>
</dbReference>
<dbReference type="InterPro" id="IPR036736">
    <property type="entry name" value="ACP-like_sf"/>
</dbReference>
<evidence type="ECO:0000313" key="4">
    <source>
        <dbReference type="EMBL" id="APJ38440.1"/>
    </source>
</evidence>
<dbReference type="InterPro" id="IPR006162">
    <property type="entry name" value="Ppantetheine_attach_site"/>
</dbReference>
<evidence type="ECO:0000259" key="3">
    <source>
        <dbReference type="PROSITE" id="PS50075"/>
    </source>
</evidence>
<dbReference type="KEGG" id="mpul:BLA55_02060"/>
<protein>
    <submittedName>
        <fullName evidence="4">Acyl carrier protein</fullName>
    </submittedName>
</protein>
<dbReference type="Pfam" id="PF00550">
    <property type="entry name" value="PP-binding"/>
    <property type="match status" value="1"/>
</dbReference>
<evidence type="ECO:0000256" key="2">
    <source>
        <dbReference type="ARBA" id="ARBA00022553"/>
    </source>
</evidence>
<proteinExistence type="predicted"/>
<dbReference type="AlphaFoldDB" id="A0A1L4FS54"/>
<evidence type="ECO:0000256" key="1">
    <source>
        <dbReference type="ARBA" id="ARBA00022450"/>
    </source>
</evidence>